<accession>A0A7S3JTW3</accession>
<dbReference type="SUPFAM" id="SSF53448">
    <property type="entry name" value="Nucleotide-diphospho-sugar transferases"/>
    <property type="match status" value="1"/>
</dbReference>
<name>A0A7S3JTW3_9STRA</name>
<evidence type="ECO:0000313" key="1">
    <source>
        <dbReference type="EMBL" id="CAE0364881.1"/>
    </source>
</evidence>
<dbReference type="InterPro" id="IPR021067">
    <property type="entry name" value="Glycosyltransferase"/>
</dbReference>
<dbReference type="PANTHER" id="PTHR34496">
    <property type="entry name" value="GLCNAC TRANSFERASE-RELATED"/>
    <property type="match status" value="1"/>
</dbReference>
<sequence>MKRPRIRRRSKAQRSAVQLLMRCIVLIILLAWLGLLAVYTQPMEAAVEPIPLEEFAAEEILRRGSDHASDDIPANMLPIQEEIKQATPPPKSKESEAKVFQDANLPEEHEAFVMERDEQTGLFVPEWWSPPDDNISKFPTQTVEGEPTIFLMIASYRDFQCRDSLNSALRRAKYAARLVIGVVQQNIKEEDESCIDPIESCETNREQLLCKHKSQIKLYEMDAREASGPVYARHVGYRMYRGEAFVMQIDAHVVFVNDWDELILNQWRTTHNEMAVLSTYLSDVKDSVDANGNSKRRTRPIMCNSDFEGAKPARYLRHASQPEAPPAIADQPMLQPFWAAGFSFARGHFLVNVPYDCCLPFVFMGEEISIGIRAWTHGYDLYAPAQSVIFHEYAQNSPRRRKVPKFWEARKDRLRQGDGQRSLKRLTALIGMAPDVHDYDRIHADLYGLGTKRNVSTFYHLFLINVFNRTAQPLCRFVETGAMHKEYIKALRPDGMGIDYSQINFDTQHFLDQRLYIPLVNRLKRQLEKPDRGALVAILNEVSRAKLEQRSPEYAALVRVARNKQVSLSPKP</sequence>
<dbReference type="Pfam" id="PF11397">
    <property type="entry name" value="GlcNAc"/>
    <property type="match status" value="2"/>
</dbReference>
<reference evidence="1" key="1">
    <citation type="submission" date="2021-01" db="EMBL/GenBank/DDBJ databases">
        <authorList>
            <person name="Corre E."/>
            <person name="Pelletier E."/>
            <person name="Niang G."/>
            <person name="Scheremetjew M."/>
            <person name="Finn R."/>
            <person name="Kale V."/>
            <person name="Holt S."/>
            <person name="Cochrane G."/>
            <person name="Meng A."/>
            <person name="Brown T."/>
            <person name="Cohen L."/>
        </authorList>
    </citation>
    <scope>NUCLEOTIDE SEQUENCE</scope>
    <source>
        <strain evidence="1">CCMP1510</strain>
    </source>
</reference>
<proteinExistence type="predicted"/>
<dbReference type="AlphaFoldDB" id="A0A7S3JTW3"/>
<dbReference type="EMBL" id="HBIJ01008001">
    <property type="protein sequence ID" value="CAE0364881.1"/>
    <property type="molecule type" value="Transcribed_RNA"/>
</dbReference>
<dbReference type="InterPro" id="IPR029044">
    <property type="entry name" value="Nucleotide-diphossugar_trans"/>
</dbReference>
<organism evidence="1">
    <name type="scientific">Aureoumbra lagunensis</name>
    <dbReference type="NCBI Taxonomy" id="44058"/>
    <lineage>
        <taxon>Eukaryota</taxon>
        <taxon>Sar</taxon>
        <taxon>Stramenopiles</taxon>
        <taxon>Ochrophyta</taxon>
        <taxon>Pelagophyceae</taxon>
        <taxon>Pelagomonadales</taxon>
        <taxon>Aureoumbra</taxon>
    </lineage>
</organism>
<gene>
    <name evidence="1" type="ORF">ALAG00032_LOCUS5623</name>
</gene>
<dbReference type="PANTHER" id="PTHR34496:SF6">
    <property type="entry name" value="GLYCOSYLTRANSFERASE 2-LIKE DOMAIN-CONTAINING PROTEIN"/>
    <property type="match status" value="1"/>
</dbReference>
<dbReference type="Gene3D" id="3.90.550.10">
    <property type="entry name" value="Spore Coat Polysaccharide Biosynthesis Protein SpsA, Chain A"/>
    <property type="match status" value="1"/>
</dbReference>
<protein>
    <submittedName>
        <fullName evidence="1">Uncharacterized protein</fullName>
    </submittedName>
</protein>